<dbReference type="Gene3D" id="3.90.1200.10">
    <property type="match status" value="1"/>
</dbReference>
<keyword evidence="17" id="KW-1185">Reference proteome</keyword>
<evidence type="ECO:0000259" key="15">
    <source>
        <dbReference type="Pfam" id="PF18085"/>
    </source>
</evidence>
<evidence type="ECO:0000313" key="17">
    <source>
        <dbReference type="Proteomes" id="UP001501570"/>
    </source>
</evidence>
<name>A0ABP9RS86_9ACTN</name>
<evidence type="ECO:0000256" key="5">
    <source>
        <dbReference type="ARBA" id="ARBA00013882"/>
    </source>
</evidence>
<dbReference type="EMBL" id="BAABJQ010000006">
    <property type="protein sequence ID" value="GAA5184260.1"/>
    <property type="molecule type" value="Genomic_DNA"/>
</dbReference>
<evidence type="ECO:0000256" key="14">
    <source>
        <dbReference type="ARBA" id="ARBA00049067"/>
    </source>
</evidence>
<evidence type="ECO:0000256" key="12">
    <source>
        <dbReference type="ARBA" id="ARBA00023277"/>
    </source>
</evidence>
<dbReference type="RefSeq" id="WP_345629139.1">
    <property type="nucleotide sequence ID" value="NZ_BAABJQ010000006.1"/>
</dbReference>
<evidence type="ECO:0000256" key="4">
    <source>
        <dbReference type="ARBA" id="ARBA00011962"/>
    </source>
</evidence>
<reference evidence="17" key="1">
    <citation type="journal article" date="2019" name="Int. J. Syst. Evol. Microbiol.">
        <title>The Global Catalogue of Microorganisms (GCM) 10K type strain sequencing project: providing services to taxonomists for standard genome sequencing and annotation.</title>
        <authorList>
            <consortium name="The Broad Institute Genomics Platform"/>
            <consortium name="The Broad Institute Genome Sequencing Center for Infectious Disease"/>
            <person name="Wu L."/>
            <person name="Ma J."/>
        </authorList>
    </citation>
    <scope>NUCLEOTIDE SEQUENCE [LARGE SCALE GENOMIC DNA]</scope>
    <source>
        <strain evidence="17">JCM 18304</strain>
    </source>
</reference>
<proteinExistence type="inferred from homology"/>
<dbReference type="InterPro" id="IPR011009">
    <property type="entry name" value="Kinase-like_dom_sf"/>
</dbReference>
<keyword evidence="7" id="KW-0808">Transferase</keyword>
<organism evidence="16 17">
    <name type="scientific">Rugosimonospora acidiphila</name>
    <dbReference type="NCBI Taxonomy" id="556531"/>
    <lineage>
        <taxon>Bacteria</taxon>
        <taxon>Bacillati</taxon>
        <taxon>Actinomycetota</taxon>
        <taxon>Actinomycetes</taxon>
        <taxon>Micromonosporales</taxon>
        <taxon>Micromonosporaceae</taxon>
        <taxon>Rugosimonospora</taxon>
    </lineage>
</organism>
<accession>A0ABP9RS86</accession>
<dbReference type="InterPro" id="IPR040999">
    <property type="entry name" value="Mak_N_cap"/>
</dbReference>
<comment type="similarity">
    <text evidence="2">Belongs to the aminoglycoside phosphotransferase family.</text>
</comment>
<keyword evidence="9" id="KW-0418">Kinase</keyword>
<comment type="subunit">
    <text evidence="3">Monomer.</text>
</comment>
<evidence type="ECO:0000256" key="2">
    <source>
        <dbReference type="ARBA" id="ARBA00006219"/>
    </source>
</evidence>
<keyword evidence="6" id="KW-0321">Glycogen metabolism</keyword>
<protein>
    <recommendedName>
        <fullName evidence="5">Maltokinase</fullName>
        <ecNumber evidence="4">2.7.1.175</ecNumber>
    </recommendedName>
    <alternativeName>
        <fullName evidence="13">Maltose-1-phosphate synthase</fullName>
    </alternativeName>
</protein>
<evidence type="ECO:0000256" key="3">
    <source>
        <dbReference type="ARBA" id="ARBA00011245"/>
    </source>
</evidence>
<evidence type="ECO:0000256" key="6">
    <source>
        <dbReference type="ARBA" id="ARBA00022600"/>
    </source>
</evidence>
<comment type="caution">
    <text evidence="16">The sequence shown here is derived from an EMBL/GenBank/DDBJ whole genome shotgun (WGS) entry which is preliminary data.</text>
</comment>
<dbReference type="EC" id="2.7.1.175" evidence="4"/>
<evidence type="ECO:0000256" key="10">
    <source>
        <dbReference type="ARBA" id="ARBA00022840"/>
    </source>
</evidence>
<keyword evidence="8" id="KW-0547">Nucleotide-binding</keyword>
<dbReference type="SUPFAM" id="SSF56112">
    <property type="entry name" value="Protein kinase-like (PK-like)"/>
    <property type="match status" value="1"/>
</dbReference>
<keyword evidence="11" id="KW-0320">Glycogen biosynthesis</keyword>
<keyword evidence="10" id="KW-0067">ATP-binding</keyword>
<feature type="domain" description="Maltokinase N-terminal cap" evidence="15">
    <location>
        <begin position="8"/>
        <end position="86"/>
    </location>
</feature>
<evidence type="ECO:0000256" key="8">
    <source>
        <dbReference type="ARBA" id="ARBA00022741"/>
    </source>
</evidence>
<dbReference type="Proteomes" id="UP001501570">
    <property type="component" value="Unassembled WGS sequence"/>
</dbReference>
<evidence type="ECO:0000256" key="7">
    <source>
        <dbReference type="ARBA" id="ARBA00022679"/>
    </source>
</evidence>
<evidence type="ECO:0000313" key="16">
    <source>
        <dbReference type="EMBL" id="GAA5184260.1"/>
    </source>
</evidence>
<evidence type="ECO:0000256" key="1">
    <source>
        <dbReference type="ARBA" id="ARBA00004964"/>
    </source>
</evidence>
<gene>
    <name evidence="16" type="primary">mak</name>
    <name evidence="16" type="ORF">GCM10023322_25360</name>
</gene>
<comment type="pathway">
    <text evidence="1">Glycan biosynthesis; glycogen biosynthesis.</text>
</comment>
<evidence type="ECO:0000256" key="13">
    <source>
        <dbReference type="ARBA" id="ARBA00031251"/>
    </source>
</evidence>
<comment type="catalytic activity">
    <reaction evidence="14">
        <text>D-maltose + ATP = alpha-maltose 1-phosphate + ADP + H(+)</text>
        <dbReference type="Rhea" id="RHEA:31915"/>
        <dbReference type="ChEBI" id="CHEBI:15378"/>
        <dbReference type="ChEBI" id="CHEBI:17306"/>
        <dbReference type="ChEBI" id="CHEBI:30616"/>
        <dbReference type="ChEBI" id="CHEBI:63576"/>
        <dbReference type="ChEBI" id="CHEBI:456216"/>
        <dbReference type="EC" id="2.7.1.175"/>
    </reaction>
</comment>
<evidence type="ECO:0000256" key="11">
    <source>
        <dbReference type="ARBA" id="ARBA00023056"/>
    </source>
</evidence>
<keyword evidence="12" id="KW-0119">Carbohydrate metabolism</keyword>
<dbReference type="Pfam" id="PF18085">
    <property type="entry name" value="Mak_N_cap"/>
    <property type="match status" value="1"/>
</dbReference>
<sequence>MNLPFIEWLPKQRWYAGRARVLSSVTPSVVTALAPDLDHALLLASYADGGSEVYQLFVGWDLELPEEFAGQATIGAQDGRTGCDALFSPDAARRLLTLIQAGATTGPLRFLPEPEASLPVDAPARVIEGEQTNTSVIFDTEAILKVFRRVNAGRNPDVELNRVLARAGSPHVAALLGAMESVDERGAPTSLAMVTAYAPNSADGWSMAMASVRDLLAEADLRADEVGGDFASESFRLGEAVAEVHATLAVELGSVAGPSPLPEMRRRLERTVAEVPELVDLAGAVADRLSALEGQIVVQRIHGDLHLGQALRTPDHWFLIDFEGEPGQPVAERRRADSPMRDVAGMLRSFDYAANQLLRGEPNDEQLAYRAREWVQRNRGAFCDGYGHVTGVDPRALPGLLSAYELDKAVYEAAYEARHRPDWLWIPLKSIRALLAAGPNPIP</sequence>
<evidence type="ECO:0000256" key="9">
    <source>
        <dbReference type="ARBA" id="ARBA00022777"/>
    </source>
</evidence>